<keyword evidence="3" id="KW-1185">Reference proteome</keyword>
<accession>A0A2D3VNC8</accession>
<dbReference type="EMBL" id="FJUY01000016">
    <property type="protein sequence ID" value="CZT23238.1"/>
    <property type="molecule type" value="Genomic_DNA"/>
</dbReference>
<dbReference type="Proteomes" id="UP000225277">
    <property type="component" value="Unassembled WGS sequence"/>
</dbReference>
<evidence type="ECO:0000313" key="2">
    <source>
        <dbReference type="EMBL" id="CZT23238.1"/>
    </source>
</evidence>
<evidence type="ECO:0000313" key="3">
    <source>
        <dbReference type="Proteomes" id="UP000225277"/>
    </source>
</evidence>
<dbReference type="PANTHER" id="PTHR36587">
    <property type="entry name" value="EXPRESSION SITE-ASSOCIATED GENE 3 (ESAG3)-LIKE PROTEIN"/>
    <property type="match status" value="1"/>
</dbReference>
<sequence length="519" mass="58022">MAPHFSAQRVSLIFGGLFVFFITFAFTFNDSLRNHVLPGRPHTSKSKSSSQLNSETKLHVLLPASRGAVDMCKTLLTGAILGYPTPTLIAWGGIFMEDNTLGGGSHIAKISGVKDYLDAMDPSTDDDLILMMDAYDIWLQLPPEVLISRYYSMNAKANKRLATKLGQAYDKEDIRQTIIFAAGKRCAPNKLHTIACYPIPDSPLPDDTYGSNTDTVMGRNKYTSLKQRYLNSGYIIGPRRDLRKLFHRAAEKVESTPALDPWDNGSGEANNMYRGSDQSIFSTILGEQEYQREVLRRRHLTKEERLLGKEKPTPHQIEGTIIADPLNPPYTHEPGESKKGRPDEYGIGLDYFSDMGLQTVNAEEDMEFLLYNTSITEQVQQRQHHFHGIFDCPNRIGQDLAGDILESQPPQTALTGSGHWNELPLASNLCTGTVPVMIHHNGDKNARAWQWPMTWMQPLARELMRDIVSKNPPVPGLKGIGGAYLPGGGYLDWQTLCPSNYEYELFRDVEPPEEAPPPA</sequence>
<protein>
    <submittedName>
        <fullName evidence="2">Uncharacterized protein</fullName>
    </submittedName>
</protein>
<dbReference type="CDD" id="cd22997">
    <property type="entry name" value="GT_LH"/>
    <property type="match status" value="1"/>
</dbReference>
<organism evidence="2 3">
    <name type="scientific">Ramularia collo-cygni</name>
    <dbReference type="NCBI Taxonomy" id="112498"/>
    <lineage>
        <taxon>Eukaryota</taxon>
        <taxon>Fungi</taxon>
        <taxon>Dikarya</taxon>
        <taxon>Ascomycota</taxon>
        <taxon>Pezizomycotina</taxon>
        <taxon>Dothideomycetes</taxon>
        <taxon>Dothideomycetidae</taxon>
        <taxon>Mycosphaerellales</taxon>
        <taxon>Mycosphaerellaceae</taxon>
        <taxon>Ramularia</taxon>
    </lineage>
</organism>
<gene>
    <name evidence="2" type="ORF">RCC_08949</name>
</gene>
<evidence type="ECO:0000256" key="1">
    <source>
        <dbReference type="SAM" id="MobiDB-lite"/>
    </source>
</evidence>
<dbReference type="PANTHER" id="PTHR36587:SF2">
    <property type="entry name" value="EXPRESSION SITE-ASSOCIATED GENE 3 (ESAG3)-LIKE PROTEIN"/>
    <property type="match status" value="1"/>
</dbReference>
<proteinExistence type="predicted"/>
<dbReference type="GeneID" id="35604028"/>
<dbReference type="AlphaFoldDB" id="A0A2D3VNC8"/>
<reference evidence="2 3" key="1">
    <citation type="submission" date="2016-03" db="EMBL/GenBank/DDBJ databases">
        <authorList>
            <person name="Ploux O."/>
        </authorList>
    </citation>
    <scope>NUCLEOTIDE SEQUENCE [LARGE SCALE GENOMIC DNA]</scope>
    <source>
        <strain evidence="2 3">URUG2</strain>
    </source>
</reference>
<feature type="region of interest" description="Disordered" evidence="1">
    <location>
        <begin position="319"/>
        <end position="342"/>
    </location>
</feature>
<feature type="compositionally biased region" description="Basic and acidic residues" evidence="1">
    <location>
        <begin position="333"/>
        <end position="342"/>
    </location>
</feature>
<dbReference type="OrthoDB" id="422736at2759"/>
<name>A0A2D3VNC8_9PEZI</name>
<dbReference type="STRING" id="112498.A0A2D3VNC8"/>
<dbReference type="RefSeq" id="XP_023629962.1">
    <property type="nucleotide sequence ID" value="XM_023774194.1"/>
</dbReference>